<dbReference type="AlphaFoldDB" id="A0A2T0V849"/>
<reference evidence="1 2" key="1">
    <citation type="submission" date="2018-03" db="EMBL/GenBank/DDBJ databases">
        <title>Genomic Encyclopedia of Type Strains, Phase III (KMG-III): the genomes of soil and plant-associated and newly described type strains.</title>
        <authorList>
            <person name="Whitman W."/>
        </authorList>
    </citation>
    <scope>NUCLEOTIDE SEQUENCE [LARGE SCALE GENOMIC DNA]</scope>
    <source>
        <strain evidence="1 2">CGMCC 1.12152</strain>
    </source>
</reference>
<sequence length="230" mass="24633">MVSAPGAPARAARRALPGLGDEVHNHALGGTSRAANRRPSAGALFARILAKRYHALRVCRRLLICYETVARGKPPGAPARAARRALPGLGDEVHNHALGGTSRAANRRPSAGALFARILAKRYHALRVCRRPLMWCRTVARGKPLGAPADAARRALPGLGDVVHKRACVPLARAANRRPFAGALFARILAKRYHALRVCRRLLMWCRTVARGKPLGAPADAARRALPGVG</sequence>
<keyword evidence="2" id="KW-1185">Reference proteome</keyword>
<accession>A0A2T0V849</accession>
<comment type="caution">
    <text evidence="1">The sequence shown here is derived from an EMBL/GenBank/DDBJ whole genome shotgun (WGS) entry which is preliminary data.</text>
</comment>
<organism evidence="1 2">
    <name type="scientific">Vreelandella songnenensis</name>
    <dbReference type="NCBI Taxonomy" id="1176243"/>
    <lineage>
        <taxon>Bacteria</taxon>
        <taxon>Pseudomonadati</taxon>
        <taxon>Pseudomonadota</taxon>
        <taxon>Gammaproteobacteria</taxon>
        <taxon>Oceanospirillales</taxon>
        <taxon>Halomonadaceae</taxon>
        <taxon>Vreelandella</taxon>
    </lineage>
</organism>
<evidence type="ECO:0000313" key="1">
    <source>
        <dbReference type="EMBL" id="PRY66369.1"/>
    </source>
</evidence>
<dbReference type="EMBL" id="PVTK01000001">
    <property type="protein sequence ID" value="PRY66369.1"/>
    <property type="molecule type" value="Genomic_DNA"/>
</dbReference>
<proteinExistence type="predicted"/>
<name>A0A2T0V849_9GAMM</name>
<protein>
    <submittedName>
        <fullName evidence="1">Uncharacterized protein</fullName>
    </submittedName>
</protein>
<dbReference type="Proteomes" id="UP000237647">
    <property type="component" value="Unassembled WGS sequence"/>
</dbReference>
<evidence type="ECO:0000313" key="2">
    <source>
        <dbReference type="Proteomes" id="UP000237647"/>
    </source>
</evidence>
<gene>
    <name evidence="1" type="ORF">B0H98_101350</name>
</gene>